<keyword evidence="7 10" id="KW-0012">Acyltransferase</keyword>
<evidence type="ECO:0000259" key="9">
    <source>
        <dbReference type="Pfam" id="PF01515"/>
    </source>
</evidence>
<evidence type="ECO:0000313" key="10">
    <source>
        <dbReference type="EMBL" id="HIU90957.1"/>
    </source>
</evidence>
<dbReference type="Gene3D" id="3.40.50.10950">
    <property type="match status" value="1"/>
</dbReference>
<organism evidence="10 11">
    <name type="scientific">Candidatus Fimimonas merdipullorum</name>
    <dbReference type="NCBI Taxonomy" id="2840822"/>
    <lineage>
        <taxon>Bacteria</taxon>
        <taxon>Pseudomonadati</taxon>
        <taxon>Myxococcota</taxon>
        <taxon>Myxococcia</taxon>
        <taxon>Myxococcales</taxon>
        <taxon>Cystobacterineae</taxon>
        <taxon>Myxococcaceae</taxon>
        <taxon>Myxococcaceae incertae sedis</taxon>
        <taxon>Candidatus Fimimonas</taxon>
    </lineage>
</organism>
<comment type="caution">
    <text evidence="10">The sequence shown here is derived from an EMBL/GenBank/DDBJ whole genome shotgun (WGS) entry which is preliminary data.</text>
</comment>
<dbReference type="Proteomes" id="UP000886852">
    <property type="component" value="Unassembled WGS sequence"/>
</dbReference>
<evidence type="ECO:0000256" key="8">
    <source>
        <dbReference type="ARBA" id="ARBA00031108"/>
    </source>
</evidence>
<dbReference type="SUPFAM" id="SSF53659">
    <property type="entry name" value="Isocitrate/Isopropylmalate dehydrogenase-like"/>
    <property type="match status" value="1"/>
</dbReference>
<proteinExistence type="inferred from homology"/>
<dbReference type="Gene3D" id="3.40.50.10750">
    <property type="entry name" value="Isocitrate/Isopropylmalate dehydrogenase-like"/>
    <property type="match status" value="1"/>
</dbReference>
<evidence type="ECO:0000313" key="11">
    <source>
        <dbReference type="Proteomes" id="UP000886852"/>
    </source>
</evidence>
<evidence type="ECO:0000256" key="2">
    <source>
        <dbReference type="ARBA" id="ARBA00004989"/>
    </source>
</evidence>
<dbReference type="EMBL" id="DVOC01000054">
    <property type="protein sequence ID" value="HIU90957.1"/>
    <property type="molecule type" value="Genomic_DNA"/>
</dbReference>
<reference evidence="10" key="1">
    <citation type="submission" date="2020-10" db="EMBL/GenBank/DDBJ databases">
        <authorList>
            <person name="Gilroy R."/>
        </authorList>
    </citation>
    <scope>NUCLEOTIDE SEQUENCE</scope>
    <source>
        <strain evidence="10">ChiHjej12B11-7776</strain>
    </source>
</reference>
<dbReference type="AlphaFoldDB" id="A0A9D1SQE4"/>
<dbReference type="PIRSF" id="PIRSF000428">
    <property type="entry name" value="P_Ac_trans"/>
    <property type="match status" value="1"/>
</dbReference>
<reference evidence="10" key="2">
    <citation type="journal article" date="2021" name="PeerJ">
        <title>Extensive microbial diversity within the chicken gut microbiome revealed by metagenomics and culture.</title>
        <authorList>
            <person name="Gilroy R."/>
            <person name="Ravi A."/>
            <person name="Getino M."/>
            <person name="Pursley I."/>
            <person name="Horton D.L."/>
            <person name="Alikhan N.F."/>
            <person name="Baker D."/>
            <person name="Gharbi K."/>
            <person name="Hall N."/>
            <person name="Watson M."/>
            <person name="Adriaenssens E.M."/>
            <person name="Foster-Nyarko E."/>
            <person name="Jarju S."/>
            <person name="Secka A."/>
            <person name="Antonio M."/>
            <person name="Oren A."/>
            <person name="Chaudhuri R.R."/>
            <person name="La Ragione R."/>
            <person name="Hildebrand F."/>
            <person name="Pallen M.J."/>
        </authorList>
    </citation>
    <scope>NUCLEOTIDE SEQUENCE</scope>
    <source>
        <strain evidence="10">ChiHjej12B11-7776</strain>
    </source>
</reference>
<keyword evidence="6 10" id="KW-0808">Transferase</keyword>
<dbReference type="InterPro" id="IPR042113">
    <property type="entry name" value="P_AcTrfase_dom1"/>
</dbReference>
<dbReference type="EC" id="2.3.1.8" evidence="4"/>
<comment type="catalytic activity">
    <reaction evidence="1">
        <text>acetyl-CoA + phosphate = acetyl phosphate + CoA</text>
        <dbReference type="Rhea" id="RHEA:19521"/>
        <dbReference type="ChEBI" id="CHEBI:22191"/>
        <dbReference type="ChEBI" id="CHEBI:43474"/>
        <dbReference type="ChEBI" id="CHEBI:57287"/>
        <dbReference type="ChEBI" id="CHEBI:57288"/>
        <dbReference type="EC" id="2.3.1.8"/>
    </reaction>
</comment>
<dbReference type="Pfam" id="PF01515">
    <property type="entry name" value="PTA_PTB"/>
    <property type="match status" value="1"/>
</dbReference>
<feature type="domain" description="Phosphate acetyl/butaryl transferase" evidence="9">
    <location>
        <begin position="3"/>
        <end position="326"/>
    </location>
</feature>
<gene>
    <name evidence="10" type="primary">pta</name>
    <name evidence="10" type="ORF">IAC72_02965</name>
</gene>
<evidence type="ECO:0000256" key="1">
    <source>
        <dbReference type="ARBA" id="ARBA00000705"/>
    </source>
</evidence>
<evidence type="ECO:0000256" key="4">
    <source>
        <dbReference type="ARBA" id="ARBA00012707"/>
    </source>
</evidence>
<evidence type="ECO:0000256" key="3">
    <source>
        <dbReference type="ARBA" id="ARBA00005656"/>
    </source>
</evidence>
<dbReference type="InterPro" id="IPR012147">
    <property type="entry name" value="P_Ac_Bu_trans"/>
</dbReference>
<evidence type="ECO:0000256" key="6">
    <source>
        <dbReference type="ARBA" id="ARBA00022679"/>
    </source>
</evidence>
<dbReference type="InterPro" id="IPR042112">
    <property type="entry name" value="P_AcTrfase_dom2"/>
</dbReference>
<sequence length="331" mass="34739">MNILDKIKQAASRLNKKIVLCEGEDSRVVKAAADAVKEGIAQIVLLGDEAEIRKNNPDVNLEGVTVINHLTSDKLPAYNELLCKLRASKGMTPEQASELLKDATYFGAMMLKTGEVDGLVSGACHSTANTLRPGLQIIKTAPGVSAVTSFNLMICPEQGNQYCPDGLVVFADCGLNPTYTAEGLADCAVSTAKSAKAIAGIEPKVAMLSFSTKGSAKHDNVTLVAEATKIAKQKAPDLKLDGELQFDAAIVPSVGEMKAPGSSVAGHANVFIFPDLQAGNIGYKIAERLGGFMAVGPICQGFAKPMNDLSRGCKTEDIVAAVAITALQTQF</sequence>
<dbReference type="NCBIfam" id="TIGR00651">
    <property type="entry name" value="pta"/>
    <property type="match status" value="1"/>
</dbReference>
<accession>A0A9D1SQE4</accession>
<name>A0A9D1SQE4_9BACT</name>
<comment type="similarity">
    <text evidence="3">Belongs to the phosphate acetyltransferase and butyryltransferase family.</text>
</comment>
<dbReference type="GO" id="GO:0008959">
    <property type="term" value="F:phosphate acetyltransferase activity"/>
    <property type="evidence" value="ECO:0007669"/>
    <property type="project" value="UniProtKB-EC"/>
</dbReference>
<protein>
    <recommendedName>
        <fullName evidence="5">Phosphate acetyltransferase</fullName>
        <ecNumber evidence="4">2.3.1.8</ecNumber>
    </recommendedName>
    <alternativeName>
        <fullName evidence="8">Phosphotransacetylase</fullName>
    </alternativeName>
</protein>
<dbReference type="InterPro" id="IPR002505">
    <property type="entry name" value="PTA_PTB"/>
</dbReference>
<comment type="pathway">
    <text evidence="2">Metabolic intermediate biosynthesis; acetyl-CoA biosynthesis; acetyl-CoA from acetate: step 2/2.</text>
</comment>
<dbReference type="InterPro" id="IPR004614">
    <property type="entry name" value="P_AcTrfase"/>
</dbReference>
<dbReference type="NCBIfam" id="NF007233">
    <property type="entry name" value="PRK09653.1"/>
    <property type="match status" value="1"/>
</dbReference>
<evidence type="ECO:0000256" key="5">
    <source>
        <dbReference type="ARBA" id="ARBA00021528"/>
    </source>
</evidence>
<dbReference type="PANTHER" id="PTHR43356:SF3">
    <property type="entry name" value="PHOSPHATE ACETYLTRANSFERASE"/>
    <property type="match status" value="1"/>
</dbReference>
<evidence type="ECO:0000256" key="7">
    <source>
        <dbReference type="ARBA" id="ARBA00023315"/>
    </source>
</evidence>
<dbReference type="InterPro" id="IPR050500">
    <property type="entry name" value="Phos_Acetyltrans/Butyryltrans"/>
</dbReference>
<dbReference type="PANTHER" id="PTHR43356">
    <property type="entry name" value="PHOSPHATE ACETYLTRANSFERASE"/>
    <property type="match status" value="1"/>
</dbReference>